<dbReference type="OrthoDB" id="9853157at2"/>
<dbReference type="EMBL" id="VDUZ01000024">
    <property type="protein sequence ID" value="TXL73549.1"/>
    <property type="molecule type" value="Genomic_DNA"/>
</dbReference>
<accession>A0A5C8PJL7</accession>
<dbReference type="AlphaFoldDB" id="A0A5C8PJL7"/>
<evidence type="ECO:0008006" key="3">
    <source>
        <dbReference type="Google" id="ProtNLM"/>
    </source>
</evidence>
<sequence length="83" mass="9185">MRDRYADRHGGAEHLERSAAWDIASLTLALKQVQLARSAVHDLARTSDLPITMALGADDSEEMISLEIAEDGLQRTLEALKRL</sequence>
<keyword evidence="2" id="KW-1185">Reference proteome</keyword>
<dbReference type="Proteomes" id="UP000321638">
    <property type="component" value="Unassembled WGS sequence"/>
</dbReference>
<reference evidence="1 2" key="1">
    <citation type="submission" date="2019-06" db="EMBL/GenBank/DDBJ databases">
        <title>New taxonomy in bacterial strain CC-CFT640, isolated from vineyard.</title>
        <authorList>
            <person name="Lin S.-Y."/>
            <person name="Tsai C.-F."/>
            <person name="Young C.-C."/>
        </authorList>
    </citation>
    <scope>NUCLEOTIDE SEQUENCE [LARGE SCALE GENOMIC DNA]</scope>
    <source>
        <strain evidence="1 2">CC-CFT640</strain>
    </source>
</reference>
<name>A0A5C8PJL7_9HYPH</name>
<protein>
    <recommendedName>
        <fullName evidence="3">Histidine kinase</fullName>
    </recommendedName>
</protein>
<evidence type="ECO:0000313" key="2">
    <source>
        <dbReference type="Proteomes" id="UP000321638"/>
    </source>
</evidence>
<evidence type="ECO:0000313" key="1">
    <source>
        <dbReference type="EMBL" id="TXL73549.1"/>
    </source>
</evidence>
<gene>
    <name evidence="1" type="ORF">FHP25_20410</name>
</gene>
<proteinExistence type="predicted"/>
<comment type="caution">
    <text evidence="1">The sequence shown here is derived from an EMBL/GenBank/DDBJ whole genome shotgun (WGS) entry which is preliminary data.</text>
</comment>
<organism evidence="1 2">
    <name type="scientific">Vineibacter terrae</name>
    <dbReference type="NCBI Taxonomy" id="2586908"/>
    <lineage>
        <taxon>Bacteria</taxon>
        <taxon>Pseudomonadati</taxon>
        <taxon>Pseudomonadota</taxon>
        <taxon>Alphaproteobacteria</taxon>
        <taxon>Hyphomicrobiales</taxon>
        <taxon>Vineibacter</taxon>
    </lineage>
</organism>